<name>A0ABN7XBU4_GIGMA</name>
<reference evidence="1 2" key="1">
    <citation type="submission" date="2021-06" db="EMBL/GenBank/DDBJ databases">
        <authorList>
            <person name="Kallberg Y."/>
            <person name="Tangrot J."/>
            <person name="Rosling A."/>
        </authorList>
    </citation>
    <scope>NUCLEOTIDE SEQUENCE [LARGE SCALE GENOMIC DNA]</scope>
    <source>
        <strain evidence="1 2">120-4 pot B 10/14</strain>
    </source>
</reference>
<sequence>VSSAIALDFSIPEMVDPIGITESDHKIIITHWKIDIGTNTHIEFAQYIEAKGKKLKDKIGMIEETLHLNKAWKNM</sequence>
<feature type="non-terminal residue" evidence="1">
    <location>
        <position position="75"/>
    </location>
</feature>
<gene>
    <name evidence="1" type="ORF">GMARGA_LOCUS41500</name>
</gene>
<evidence type="ECO:0000313" key="2">
    <source>
        <dbReference type="Proteomes" id="UP000789901"/>
    </source>
</evidence>
<evidence type="ECO:0000313" key="1">
    <source>
        <dbReference type="EMBL" id="CAG8852679.1"/>
    </source>
</evidence>
<protein>
    <submittedName>
        <fullName evidence="1">13821_t:CDS:1</fullName>
    </submittedName>
</protein>
<organism evidence="1 2">
    <name type="scientific">Gigaspora margarita</name>
    <dbReference type="NCBI Taxonomy" id="4874"/>
    <lineage>
        <taxon>Eukaryota</taxon>
        <taxon>Fungi</taxon>
        <taxon>Fungi incertae sedis</taxon>
        <taxon>Mucoromycota</taxon>
        <taxon>Glomeromycotina</taxon>
        <taxon>Glomeromycetes</taxon>
        <taxon>Diversisporales</taxon>
        <taxon>Gigasporaceae</taxon>
        <taxon>Gigaspora</taxon>
    </lineage>
</organism>
<dbReference type="Proteomes" id="UP000789901">
    <property type="component" value="Unassembled WGS sequence"/>
</dbReference>
<dbReference type="EMBL" id="CAJVQB010115040">
    <property type="protein sequence ID" value="CAG8852679.1"/>
    <property type="molecule type" value="Genomic_DNA"/>
</dbReference>
<proteinExistence type="predicted"/>
<comment type="caution">
    <text evidence="1">The sequence shown here is derived from an EMBL/GenBank/DDBJ whole genome shotgun (WGS) entry which is preliminary data.</text>
</comment>
<keyword evidence="2" id="KW-1185">Reference proteome</keyword>
<feature type="non-terminal residue" evidence="1">
    <location>
        <position position="1"/>
    </location>
</feature>
<accession>A0ABN7XBU4</accession>